<keyword evidence="2" id="KW-0677">Repeat</keyword>
<dbReference type="GO" id="GO:0004553">
    <property type="term" value="F:hydrolase activity, hydrolyzing O-glycosyl compounds"/>
    <property type="evidence" value="ECO:0007669"/>
    <property type="project" value="UniProtKB-ARBA"/>
</dbReference>
<dbReference type="SMART" id="SM00560">
    <property type="entry name" value="LamGL"/>
    <property type="match status" value="1"/>
</dbReference>
<dbReference type="OrthoDB" id="9805017at2"/>
<dbReference type="InterPro" id="IPR011042">
    <property type="entry name" value="6-blade_b-propeller_TolB-like"/>
</dbReference>
<reference evidence="8" key="1">
    <citation type="submission" date="2016-10" db="EMBL/GenBank/DDBJ databases">
        <authorList>
            <person name="Varghese N."/>
            <person name="Submissions S."/>
        </authorList>
    </citation>
    <scope>NUCLEOTIDE SEQUENCE [LARGE SCALE GENOMIC DNA]</scope>
    <source>
        <strain evidence="8">DSM 15363</strain>
    </source>
</reference>
<gene>
    <name evidence="7" type="ORF">SAMN04489796_102438</name>
</gene>
<organism evidence="7 8">
    <name type="scientific">Winogradskyella thalassocola</name>
    <dbReference type="NCBI Taxonomy" id="262004"/>
    <lineage>
        <taxon>Bacteria</taxon>
        <taxon>Pseudomonadati</taxon>
        <taxon>Bacteroidota</taxon>
        <taxon>Flavobacteriia</taxon>
        <taxon>Flavobacteriales</taxon>
        <taxon>Flavobacteriaceae</taxon>
        <taxon>Winogradskyella</taxon>
    </lineage>
</organism>
<protein>
    <submittedName>
        <fullName evidence="7">Delta-60 repeat domain-containing protein/Por secretion system C-terminal sorting domain-containing protein</fullName>
    </submittedName>
</protein>
<keyword evidence="8" id="KW-1185">Reference proteome</keyword>
<feature type="repeat" description="NHL" evidence="4">
    <location>
        <begin position="226"/>
        <end position="266"/>
    </location>
</feature>
<feature type="repeat" description="NHL" evidence="4">
    <location>
        <begin position="267"/>
        <end position="307"/>
    </location>
</feature>
<keyword evidence="1 5" id="KW-0732">Signal</keyword>
<dbReference type="InterPro" id="IPR050952">
    <property type="entry name" value="TRIM-NHL_E3_ligases"/>
</dbReference>
<dbReference type="InterPro" id="IPR044023">
    <property type="entry name" value="Ig_7"/>
</dbReference>
<proteinExistence type="predicted"/>
<evidence type="ECO:0000313" key="8">
    <source>
        <dbReference type="Proteomes" id="UP000199492"/>
    </source>
</evidence>
<feature type="signal peptide" evidence="5">
    <location>
        <begin position="1"/>
        <end position="20"/>
    </location>
</feature>
<dbReference type="SUPFAM" id="SSF101898">
    <property type="entry name" value="NHL repeat"/>
    <property type="match status" value="2"/>
</dbReference>
<dbReference type="GO" id="GO:0005975">
    <property type="term" value="P:carbohydrate metabolic process"/>
    <property type="evidence" value="ECO:0007669"/>
    <property type="project" value="UniProtKB-ARBA"/>
</dbReference>
<feature type="domain" description="LamG-like jellyroll fold" evidence="6">
    <location>
        <begin position="511"/>
        <end position="638"/>
    </location>
</feature>
<name>A0A1G8BWU4_9FLAO</name>
<dbReference type="RefSeq" id="WP_092467295.1">
    <property type="nucleotide sequence ID" value="NZ_FNCZ01000002.1"/>
</dbReference>
<dbReference type="Pfam" id="PF13385">
    <property type="entry name" value="Laminin_G_3"/>
    <property type="match status" value="1"/>
</dbReference>
<evidence type="ECO:0000313" key="7">
    <source>
        <dbReference type="EMBL" id="SDH37608.1"/>
    </source>
</evidence>
<dbReference type="SUPFAM" id="SSF49899">
    <property type="entry name" value="Concanavalin A-like lectins/glucanases"/>
    <property type="match status" value="1"/>
</dbReference>
<dbReference type="PROSITE" id="PS51125">
    <property type="entry name" value="NHL"/>
    <property type="match status" value="2"/>
</dbReference>
<dbReference type="Pfam" id="PF19081">
    <property type="entry name" value="Ig_7"/>
    <property type="match status" value="7"/>
</dbReference>
<dbReference type="InterPro" id="IPR026444">
    <property type="entry name" value="Secre_tail"/>
</dbReference>
<dbReference type="Pfam" id="PF18962">
    <property type="entry name" value="Por_Secre_tail"/>
    <property type="match status" value="1"/>
</dbReference>
<feature type="chain" id="PRO_5011643812" evidence="5">
    <location>
        <begin position="21"/>
        <end position="1776"/>
    </location>
</feature>
<dbReference type="InterPro" id="IPR006558">
    <property type="entry name" value="LamG-like"/>
</dbReference>
<dbReference type="NCBIfam" id="TIGR04183">
    <property type="entry name" value="Por_Secre_tail"/>
    <property type="match status" value="1"/>
</dbReference>
<evidence type="ECO:0000256" key="1">
    <source>
        <dbReference type="ARBA" id="ARBA00022729"/>
    </source>
</evidence>
<dbReference type="Proteomes" id="UP000199492">
    <property type="component" value="Unassembled WGS sequence"/>
</dbReference>
<dbReference type="InterPro" id="IPR013320">
    <property type="entry name" value="ConA-like_dom_sf"/>
</dbReference>
<evidence type="ECO:0000256" key="3">
    <source>
        <dbReference type="ARBA" id="ARBA00023157"/>
    </source>
</evidence>
<dbReference type="STRING" id="262004.SAMN04489796_102438"/>
<dbReference type="Gene3D" id="2.60.120.200">
    <property type="match status" value="1"/>
</dbReference>
<dbReference type="CDD" id="cd05819">
    <property type="entry name" value="NHL"/>
    <property type="match status" value="2"/>
</dbReference>
<dbReference type="EMBL" id="FNCZ01000002">
    <property type="protein sequence ID" value="SDH37608.1"/>
    <property type="molecule type" value="Genomic_DNA"/>
</dbReference>
<dbReference type="InterPro" id="IPR001258">
    <property type="entry name" value="NHL_repeat"/>
</dbReference>
<dbReference type="Gene3D" id="2.120.10.30">
    <property type="entry name" value="TolB, C-terminal domain"/>
    <property type="match status" value="2"/>
</dbReference>
<sequence length="1776" mass="188707">MKLKLYLIIATLFSVYVLKAQTPAPTAPSIQIYADDAATLADLTVTGSNIQWYNYSGPLPTTTLLENNTFYYVSQTIDNIESTNTAIRVYKIGEANQTFCGDATVANIATNTIHNVLDLKLYTTASEGTPLEATNALTTGTYYVDVKPNGTRTSIYGNSYNKSGLSVRPNGKIIFTSRDEIFEINQDGTGLDEIIQYFISYYDPYMAIYTSAHDHVIVDTNNNRIKEGFSTLGSGFNKPRGIAETSSGRLVIADTGNNAIKIMDANGNNLTTLGNGFNQPYAVAIRSDGKILVADTNNNAIKLMDADGSNIITLGSGFNKPRAIAIQADGKIVIADSNNSAIKRMNADGSNIETLALSSYDYYNILGITTASDGAIFFTKGNTIYKLNEEPRSNRVAVNVVVDNVIVPTASTQVEYLLGDTASALTASTGGTGLLWYESETGGTGSTIAPTPDTATTGSTSYWVSSMNNNSCESDRVEIVVLVAAPATHLNFDGSDYVTLPNEADFDFLNNQMTIEFWMNSNVVPEQWDGLVTKGDDSWRIHLNSSGTINCAFTGTTGLLNSTTVVTDGNWHHVSVTLGNDIADLYIDGVLDATMSITGTLNNSSHPVAIGENLQAVGRYFSGDIDDVRIWNVARTAEQINNSLNCELQGTETGLMAYYTFNQGNGGIDNTTELTVIDATENAYNGTFNDFALTGAKSNFLTGSPVVSGVTIPSAPIASSQLFCDTVTVAELFPEASVTIHWYDVATEGTPLEVTQELTTGTYYVAESNANGCESERTEVSVTINPFPLAPAANSLQIYTGEATIADLIVTGTDLLWYDAASNGTSLDLTDTLVDGAMYYVSQTDTCGESLRTSITVKEISEASQTFCGSATVDNLTSSPSADATVSWYSEATGGTALDNTTALATGTYYIEESVASSVTTLLSDLNSLSGVAVQSDGKILVSNQIDSYIKRMNPDGTNIETLGNGFENTRDVAIEADGKILVVSIDDIYRMNTDGSNIETLFNGYLEINSVCVQADGKIVFFDFYEGSVKRMNADGTGIETLNDYYELSSKQIAIQADGKIVVANFGFRSIMRFNSDGTNLETLGGVFDYPTGVAIQADGKIVVATQNSEIKRMNSDGTGLETIANVSNPGKLGIEADGKILVLDGGVIKRITEAYTSNRVVVSVIINEVPEAPTASTQVFCGSVTIADLEATGTNLSWYTSETSETVLESTSALATGSYYVSQSTNGCESERTEVSVTINDIPEAPTASAQVFCGSPTIADLEATGTNLSWYTSETSETVLESTSAVATGSYYVSQSTNGCESARTEVSITVNDIPEAPTALAQVFCGSATIADLEATGTNLSWYATETSETVLESTLAVATGSYYVSQSTNGCESARTEVSITVNDIPEAPTALAQVFCGSATIADLEATGTNLSWYATETSETVLESTSALATGSYYVSQSTNGCKSARTEVSITVYDIPEAPTAAAQVFCGSATVTNLLATGTNLSWYAGETSETVLEATTALATGSYFVSQSTNGCESARTEVSVTVNDIPEAPTAAAQVFCGSATITDLEATGTNLTWYAGETSETVLEATSVVATGSYYVSQSTNGCESERTLVNVVISEIPEVPTVTALITYSQGDDASALTATSGGLDLAWYETETGEISNSEAPTPSTETIGSTSYWVASVSDDGCYSERVEIVVTVEEVLGVGDRNILNAVKVYPNPTDSQVSIMLPSTNEVKITVYDLNGRLLLSKVNTSDNFIINLDQYEAGFYVLKIKMGQNETVKRIIKK</sequence>
<evidence type="ECO:0000256" key="5">
    <source>
        <dbReference type="SAM" id="SignalP"/>
    </source>
</evidence>
<dbReference type="InterPro" id="IPR001791">
    <property type="entry name" value="Laminin_G"/>
</dbReference>
<dbReference type="GO" id="GO:0008270">
    <property type="term" value="F:zinc ion binding"/>
    <property type="evidence" value="ECO:0007669"/>
    <property type="project" value="UniProtKB-KW"/>
</dbReference>
<dbReference type="PANTHER" id="PTHR24104:SF25">
    <property type="entry name" value="PROTEIN LIN-41"/>
    <property type="match status" value="1"/>
</dbReference>
<keyword evidence="3" id="KW-1015">Disulfide bond</keyword>
<dbReference type="PANTHER" id="PTHR24104">
    <property type="entry name" value="E3 UBIQUITIN-PROTEIN LIGASE NHLRC1-RELATED"/>
    <property type="match status" value="1"/>
</dbReference>
<evidence type="ECO:0000256" key="2">
    <source>
        <dbReference type="ARBA" id="ARBA00022737"/>
    </source>
</evidence>
<evidence type="ECO:0000256" key="4">
    <source>
        <dbReference type="PROSITE-ProRule" id="PRU00504"/>
    </source>
</evidence>
<accession>A0A1G8BWU4</accession>
<dbReference type="CDD" id="cd00110">
    <property type="entry name" value="LamG"/>
    <property type="match status" value="1"/>
</dbReference>
<evidence type="ECO:0000259" key="6">
    <source>
        <dbReference type="SMART" id="SM00560"/>
    </source>
</evidence>